<feature type="region of interest" description="Disordered" evidence="5">
    <location>
        <begin position="1"/>
        <end position="26"/>
    </location>
</feature>
<dbReference type="RefSeq" id="WP_379482398.1">
    <property type="nucleotide sequence ID" value="NZ_JBHMCF010000002.1"/>
</dbReference>
<evidence type="ECO:0000256" key="1">
    <source>
        <dbReference type="ARBA" id="ARBA00022801"/>
    </source>
</evidence>
<protein>
    <submittedName>
        <fullName evidence="7">Patatin-like phospholipase family protein</fullName>
    </submittedName>
</protein>
<reference evidence="7 8" key="1">
    <citation type="submission" date="2024-09" db="EMBL/GenBank/DDBJ databases">
        <authorList>
            <person name="Sun Q."/>
            <person name="Mori K."/>
        </authorList>
    </citation>
    <scope>NUCLEOTIDE SEQUENCE [LARGE SCALE GENOMIC DNA]</scope>
    <source>
        <strain evidence="7 8">JCM 3324</strain>
    </source>
</reference>
<dbReference type="PANTHER" id="PTHR14226:SF57">
    <property type="entry name" value="BLR7027 PROTEIN"/>
    <property type="match status" value="1"/>
</dbReference>
<dbReference type="EMBL" id="JBHMCF010000002">
    <property type="protein sequence ID" value="MFB9467907.1"/>
    <property type="molecule type" value="Genomic_DNA"/>
</dbReference>
<dbReference type="PROSITE" id="PS51635">
    <property type="entry name" value="PNPLA"/>
    <property type="match status" value="1"/>
</dbReference>
<keyword evidence="1 4" id="KW-0378">Hydrolase</keyword>
<dbReference type="Pfam" id="PF01734">
    <property type="entry name" value="Patatin"/>
    <property type="match status" value="1"/>
</dbReference>
<dbReference type="PANTHER" id="PTHR14226">
    <property type="entry name" value="NEUROPATHY TARGET ESTERASE/SWISS CHEESE D.MELANOGASTER"/>
    <property type="match status" value="1"/>
</dbReference>
<dbReference type="Gene3D" id="3.40.1090.10">
    <property type="entry name" value="Cytosolic phospholipase A2 catalytic domain"/>
    <property type="match status" value="2"/>
</dbReference>
<name>A0ABV5NC89_9ACTN</name>
<feature type="compositionally biased region" description="Gly residues" evidence="5">
    <location>
        <begin position="8"/>
        <end position="23"/>
    </location>
</feature>
<feature type="active site" description="Nucleophile" evidence="4">
    <location>
        <position position="63"/>
    </location>
</feature>
<dbReference type="InterPro" id="IPR016035">
    <property type="entry name" value="Acyl_Trfase/lysoPLipase"/>
</dbReference>
<dbReference type="InterPro" id="IPR050301">
    <property type="entry name" value="NTE"/>
</dbReference>
<keyword evidence="2 4" id="KW-0442">Lipid degradation</keyword>
<organism evidence="7 8">
    <name type="scientific">Nonomuraea salmonea</name>
    <dbReference type="NCBI Taxonomy" id="46181"/>
    <lineage>
        <taxon>Bacteria</taxon>
        <taxon>Bacillati</taxon>
        <taxon>Actinomycetota</taxon>
        <taxon>Actinomycetes</taxon>
        <taxon>Streptosporangiales</taxon>
        <taxon>Streptosporangiaceae</taxon>
        <taxon>Nonomuraea</taxon>
    </lineage>
</organism>
<feature type="short sequence motif" description="GXGXXG" evidence="4">
    <location>
        <begin position="34"/>
        <end position="39"/>
    </location>
</feature>
<dbReference type="SUPFAM" id="SSF52151">
    <property type="entry name" value="FabD/lysophospholipase-like"/>
    <property type="match status" value="1"/>
</dbReference>
<comment type="caution">
    <text evidence="7">The sequence shown here is derived from an EMBL/GenBank/DDBJ whole genome shotgun (WGS) entry which is preliminary data.</text>
</comment>
<feature type="domain" description="PNPLA" evidence="6">
    <location>
        <begin position="30"/>
        <end position="199"/>
    </location>
</feature>
<evidence type="ECO:0000256" key="5">
    <source>
        <dbReference type="SAM" id="MobiDB-lite"/>
    </source>
</evidence>
<proteinExistence type="predicted"/>
<feature type="short sequence motif" description="GXSXG" evidence="4">
    <location>
        <begin position="61"/>
        <end position="65"/>
    </location>
</feature>
<dbReference type="InterPro" id="IPR002641">
    <property type="entry name" value="PNPLA_dom"/>
</dbReference>
<evidence type="ECO:0000313" key="7">
    <source>
        <dbReference type="EMBL" id="MFB9467907.1"/>
    </source>
</evidence>
<evidence type="ECO:0000256" key="2">
    <source>
        <dbReference type="ARBA" id="ARBA00022963"/>
    </source>
</evidence>
<feature type="short sequence motif" description="DGA/G" evidence="4">
    <location>
        <begin position="186"/>
        <end position="188"/>
    </location>
</feature>
<keyword evidence="8" id="KW-1185">Reference proteome</keyword>
<feature type="active site" description="Proton acceptor" evidence="4">
    <location>
        <position position="186"/>
    </location>
</feature>
<evidence type="ECO:0000259" key="6">
    <source>
        <dbReference type="PROSITE" id="PS51635"/>
    </source>
</evidence>
<evidence type="ECO:0000256" key="3">
    <source>
        <dbReference type="ARBA" id="ARBA00023098"/>
    </source>
</evidence>
<sequence length="295" mass="30848">MTQEGADAPGGGVPGEGFPGGPGRAPETAFVLGGGGVLGAHEVGMLRALDEAGIRPGLVVGTSVGALNGAVIAADPAQAVARLTGLWHSDIVRTAFAGSWAARLSTLAKTRTHLHPNEPLRGVLRETVPAARIEELSVPFQCVAASVERAAAHWFSSGPLVDAVLASCAVPGLLPPVVIGGEHFYDGGLVHSIPIGRAVQLGAKRVYVLHVGRIERPLSPPRRFWEVGMVAFEIARRHRFAEDLATLPPGVEVHVMPSGVTTPASPLRYRDGSQVAACIDRAYQASSRYLRERGG</sequence>
<keyword evidence="3 4" id="KW-0443">Lipid metabolism</keyword>
<dbReference type="Proteomes" id="UP001589568">
    <property type="component" value="Unassembled WGS sequence"/>
</dbReference>
<accession>A0ABV5NC89</accession>
<evidence type="ECO:0000256" key="4">
    <source>
        <dbReference type="PROSITE-ProRule" id="PRU01161"/>
    </source>
</evidence>
<evidence type="ECO:0000313" key="8">
    <source>
        <dbReference type="Proteomes" id="UP001589568"/>
    </source>
</evidence>
<gene>
    <name evidence="7" type="ORF">ACFFR3_00230</name>
</gene>